<dbReference type="GeneID" id="115925907"/>
<reference evidence="3" key="1">
    <citation type="submission" date="2015-02" db="EMBL/GenBank/DDBJ databases">
        <title>Genome sequencing for Strongylocentrotus purpuratus.</title>
        <authorList>
            <person name="Murali S."/>
            <person name="Liu Y."/>
            <person name="Vee V."/>
            <person name="English A."/>
            <person name="Wang M."/>
            <person name="Skinner E."/>
            <person name="Han Y."/>
            <person name="Muzny D.M."/>
            <person name="Worley K.C."/>
            <person name="Gibbs R.A."/>
        </authorList>
    </citation>
    <scope>NUCLEOTIDE SEQUENCE</scope>
</reference>
<dbReference type="RefSeq" id="XP_030845811.1">
    <property type="nucleotide sequence ID" value="XM_030989951.1"/>
</dbReference>
<reference evidence="2" key="2">
    <citation type="submission" date="2021-01" db="UniProtKB">
        <authorList>
            <consortium name="EnsemblMetazoa"/>
        </authorList>
    </citation>
    <scope>IDENTIFICATION</scope>
</reference>
<name>A0A7M7P9F4_STRPU</name>
<organism evidence="2 3">
    <name type="scientific">Strongylocentrotus purpuratus</name>
    <name type="common">Purple sea urchin</name>
    <dbReference type="NCBI Taxonomy" id="7668"/>
    <lineage>
        <taxon>Eukaryota</taxon>
        <taxon>Metazoa</taxon>
        <taxon>Echinodermata</taxon>
        <taxon>Eleutherozoa</taxon>
        <taxon>Echinozoa</taxon>
        <taxon>Echinoidea</taxon>
        <taxon>Euechinoidea</taxon>
        <taxon>Echinacea</taxon>
        <taxon>Camarodonta</taxon>
        <taxon>Echinidea</taxon>
        <taxon>Strongylocentrotidae</taxon>
        <taxon>Strongylocentrotus</taxon>
    </lineage>
</organism>
<dbReference type="Proteomes" id="UP000007110">
    <property type="component" value="Unassembled WGS sequence"/>
</dbReference>
<evidence type="ECO:0000256" key="1">
    <source>
        <dbReference type="SAM" id="Phobius"/>
    </source>
</evidence>
<proteinExistence type="predicted"/>
<dbReference type="AlphaFoldDB" id="A0A7M7P9F4"/>
<accession>A0A7M7P9F4</accession>
<evidence type="ECO:0000313" key="2">
    <source>
        <dbReference type="EnsemblMetazoa" id="XP_030845811"/>
    </source>
</evidence>
<dbReference type="InParanoid" id="A0A7M7P9F4"/>
<protein>
    <submittedName>
        <fullName evidence="2">Uncharacterized protein</fullName>
    </submittedName>
</protein>
<keyword evidence="1" id="KW-0812">Transmembrane</keyword>
<keyword evidence="3" id="KW-1185">Reference proteome</keyword>
<dbReference type="KEGG" id="spu:115925907"/>
<sequence length="110" mass="11992">MLSSQYFNRKLDRDTQSHQATRKYIIISQNSARIPHQNQTLKMASKTMIALYFLIALAVAASVLVQEDEIENSAALSAEENHISVTEDGVCDGLSGNAKDLCLHGGAQGK</sequence>
<feature type="transmembrane region" description="Helical" evidence="1">
    <location>
        <begin position="49"/>
        <end position="65"/>
    </location>
</feature>
<evidence type="ECO:0000313" key="3">
    <source>
        <dbReference type="Proteomes" id="UP000007110"/>
    </source>
</evidence>
<keyword evidence="1" id="KW-1133">Transmembrane helix</keyword>
<keyword evidence="1" id="KW-0472">Membrane</keyword>
<dbReference type="EnsemblMetazoa" id="XM_030989951">
    <property type="protein sequence ID" value="XP_030845811"/>
    <property type="gene ID" value="LOC115925907"/>
</dbReference>